<reference evidence="9" key="3">
    <citation type="submission" date="2025-08" db="UniProtKB">
        <authorList>
            <consortium name="Ensembl"/>
        </authorList>
    </citation>
    <scope>IDENTIFICATION</scope>
</reference>
<evidence type="ECO:0000256" key="5">
    <source>
        <dbReference type="ARBA" id="ARBA00022842"/>
    </source>
</evidence>
<dbReference type="InterPro" id="IPR042109">
    <property type="entry name" value="Adenylosuccinate_synth_dom1"/>
</dbReference>
<evidence type="ECO:0000313" key="10">
    <source>
        <dbReference type="Proteomes" id="UP000007267"/>
    </source>
</evidence>
<keyword evidence="4 7" id="KW-0658">Purine biosynthesis</keyword>
<comment type="subunit">
    <text evidence="7">Homodimer.</text>
</comment>
<dbReference type="GO" id="GO:0004019">
    <property type="term" value="F:adenylosuccinate synthase activity"/>
    <property type="evidence" value="ECO:0007669"/>
    <property type="project" value="UniProtKB-UniRule"/>
</dbReference>
<dbReference type="InterPro" id="IPR042110">
    <property type="entry name" value="Adenylosuccinate_synth_dom2"/>
</dbReference>
<comment type="similarity">
    <text evidence="7">Belongs to the adenylosuccinate synthetase family.</text>
</comment>
<keyword evidence="1 7" id="KW-0436">Ligase</keyword>
<protein>
    <recommendedName>
        <fullName evidence="7">Adenylosuccinate synthetase</fullName>
        <shortName evidence="7">AMPSase</shortName>
        <shortName evidence="7">AdSS</shortName>
        <ecNumber evidence="7">6.3.4.4</ecNumber>
    </recommendedName>
    <alternativeName>
        <fullName evidence="7">IMP--aspartate ligase</fullName>
    </alternativeName>
</protein>
<accession>K7G070</accession>
<dbReference type="GO" id="GO:0046040">
    <property type="term" value="P:IMP metabolic process"/>
    <property type="evidence" value="ECO:0007669"/>
    <property type="project" value="TreeGrafter"/>
</dbReference>
<dbReference type="STRING" id="13735.ENSPSIP00000013680"/>
<feature type="region of interest" description="Disordered" evidence="8">
    <location>
        <begin position="259"/>
        <end position="286"/>
    </location>
</feature>
<dbReference type="Proteomes" id="UP000007267">
    <property type="component" value="Unassembled WGS sequence"/>
</dbReference>
<dbReference type="Pfam" id="PF00709">
    <property type="entry name" value="Adenylsucc_synt"/>
    <property type="match status" value="1"/>
</dbReference>
<dbReference type="HAMAP" id="MF_00011">
    <property type="entry name" value="Adenylosucc_synth"/>
    <property type="match status" value="1"/>
</dbReference>
<feature type="binding site" evidence="7">
    <location>
        <position position="217"/>
    </location>
    <ligand>
        <name>IMP</name>
        <dbReference type="ChEBI" id="CHEBI:58053"/>
    </ligand>
</feature>
<comment type="function">
    <text evidence="7">Plays an important role in the de novo pathway and in the salvage pathway of purine nucleotide biosynthesis. Catalyzes the first commited step in the biosynthesis of AMP from IMP.</text>
</comment>
<comment type="cofactor">
    <cofactor evidence="7">
        <name>Mg(2+)</name>
        <dbReference type="ChEBI" id="CHEBI:18420"/>
    </cofactor>
    <text evidence="7">Binds 1 Mg(2+) ion per subunit.</text>
</comment>
<comment type="caution">
    <text evidence="7">Lacks conserved residue(s) required for the propagation of feature annotation.</text>
</comment>
<reference evidence="10" key="2">
    <citation type="journal article" date="2013" name="Nat. Genet.">
        <title>The draft genomes of soft-shell turtle and green sea turtle yield insights into the development and evolution of the turtle-specific body plan.</title>
        <authorList>
            <person name="Wang Z."/>
            <person name="Pascual-Anaya J."/>
            <person name="Zadissa A."/>
            <person name="Li W."/>
            <person name="Niimura Y."/>
            <person name="Huang Z."/>
            <person name="Li C."/>
            <person name="White S."/>
            <person name="Xiong Z."/>
            <person name="Fang D."/>
            <person name="Wang B."/>
            <person name="Ming Y."/>
            <person name="Chen Y."/>
            <person name="Zheng Y."/>
            <person name="Kuraku S."/>
            <person name="Pignatelli M."/>
            <person name="Herrero J."/>
            <person name="Beal K."/>
            <person name="Nozawa M."/>
            <person name="Li Q."/>
            <person name="Wang J."/>
            <person name="Zhang H."/>
            <person name="Yu L."/>
            <person name="Shigenobu S."/>
            <person name="Wang J."/>
            <person name="Liu J."/>
            <person name="Flicek P."/>
            <person name="Searle S."/>
            <person name="Wang J."/>
            <person name="Kuratani S."/>
            <person name="Yin Y."/>
            <person name="Aken B."/>
            <person name="Zhang G."/>
            <person name="Irie N."/>
        </authorList>
    </citation>
    <scope>NUCLEOTIDE SEQUENCE [LARGE SCALE GENOMIC DNA]</scope>
    <source>
        <strain evidence="10">Daiwa-1</strain>
    </source>
</reference>
<evidence type="ECO:0000256" key="4">
    <source>
        <dbReference type="ARBA" id="ARBA00022755"/>
    </source>
</evidence>
<feature type="binding site" evidence="7">
    <location>
        <begin position="312"/>
        <end position="314"/>
    </location>
    <ligand>
        <name>GTP</name>
        <dbReference type="ChEBI" id="CHEBI:37565"/>
    </ligand>
</feature>
<keyword evidence="3 7" id="KW-0547">Nucleotide-binding</keyword>
<dbReference type="Gene3D" id="3.90.170.10">
    <property type="entry name" value="Adenylosuccinate Synthetase, subunit A, domain 3"/>
    <property type="match status" value="1"/>
</dbReference>
<dbReference type="EMBL" id="AGCU01052684">
    <property type="status" value="NOT_ANNOTATED_CDS"/>
    <property type="molecule type" value="Genomic_DNA"/>
</dbReference>
<evidence type="ECO:0000256" key="2">
    <source>
        <dbReference type="ARBA" id="ARBA00022723"/>
    </source>
</evidence>
<dbReference type="InterPro" id="IPR001114">
    <property type="entry name" value="Adenylosuccinate_synthetase"/>
</dbReference>
<keyword evidence="5 7" id="KW-0460">Magnesium</keyword>
<dbReference type="InterPro" id="IPR027417">
    <property type="entry name" value="P-loop_NTPase"/>
</dbReference>
<dbReference type="SUPFAM" id="SSF52540">
    <property type="entry name" value="P-loop containing nucleoside triphosphate hydrolases"/>
    <property type="match status" value="1"/>
</dbReference>
<evidence type="ECO:0000256" key="1">
    <source>
        <dbReference type="ARBA" id="ARBA00022598"/>
    </source>
</evidence>
<dbReference type="EMBL" id="AGCU01052683">
    <property type="status" value="NOT_ANNOTATED_CDS"/>
    <property type="molecule type" value="Genomic_DNA"/>
</dbReference>
<evidence type="ECO:0000256" key="6">
    <source>
        <dbReference type="ARBA" id="ARBA00023134"/>
    </source>
</evidence>
<feature type="binding site" evidence="7">
    <location>
        <position position="284"/>
    </location>
    <ligand>
        <name>IMP</name>
        <dbReference type="ChEBI" id="CHEBI:58053"/>
    </ligand>
</feature>
<keyword evidence="7" id="KW-0963">Cytoplasm</keyword>
<comment type="pathway">
    <text evidence="7">Purine metabolism; AMP biosynthesis via de novo pathway; AMP from IMP: step 1/2.</text>
</comment>
<organism evidence="9 10">
    <name type="scientific">Pelodiscus sinensis</name>
    <name type="common">Chinese softshell turtle</name>
    <name type="synonym">Trionyx sinensis</name>
    <dbReference type="NCBI Taxonomy" id="13735"/>
    <lineage>
        <taxon>Eukaryota</taxon>
        <taxon>Metazoa</taxon>
        <taxon>Chordata</taxon>
        <taxon>Craniata</taxon>
        <taxon>Vertebrata</taxon>
        <taxon>Euteleostomi</taxon>
        <taxon>Archelosauria</taxon>
        <taxon>Testudinata</taxon>
        <taxon>Testudines</taxon>
        <taxon>Cryptodira</taxon>
        <taxon>Trionychia</taxon>
        <taxon>Trionychidae</taxon>
        <taxon>Pelodiscus</taxon>
    </lineage>
</organism>
<feature type="binding site" evidence="7">
    <location>
        <position position="116"/>
    </location>
    <ligand>
        <name>IMP</name>
        <dbReference type="ChEBI" id="CHEBI:58053"/>
    </ligand>
</feature>
<dbReference type="Gene3D" id="3.40.440.10">
    <property type="entry name" value="Adenylosuccinate Synthetase, subunit A, domain 1"/>
    <property type="match status" value="1"/>
</dbReference>
<dbReference type="Ensembl" id="ENSPSIT00000013744.1">
    <property type="protein sequence ID" value="ENSPSIP00000013680.1"/>
    <property type="gene ID" value="ENSPSIG00000012259.1"/>
</dbReference>
<keyword evidence="6 7" id="KW-0342">GTP-binding</keyword>
<dbReference type="eggNOG" id="KOG1355">
    <property type="taxonomic scope" value="Eukaryota"/>
</dbReference>
<dbReference type="HOGENOM" id="CLU_029848_3_0_1"/>
<dbReference type="Gene3D" id="1.10.300.10">
    <property type="entry name" value="Adenylosuccinate Synthetase, subunit A, domain 2"/>
    <property type="match status" value="1"/>
</dbReference>
<reference evidence="9" key="4">
    <citation type="submission" date="2025-09" db="UniProtKB">
        <authorList>
            <consortium name="Ensembl"/>
        </authorList>
    </citation>
    <scope>IDENTIFICATION</scope>
</reference>
<keyword evidence="2 7" id="KW-0479">Metal-binding</keyword>
<dbReference type="GO" id="GO:0000287">
    <property type="term" value="F:magnesium ion binding"/>
    <property type="evidence" value="ECO:0007669"/>
    <property type="project" value="UniProtKB-UniRule"/>
</dbReference>
<dbReference type="EC" id="6.3.4.4" evidence="7"/>
<evidence type="ECO:0000313" key="9">
    <source>
        <dbReference type="Ensembl" id="ENSPSIP00000013680.1"/>
    </source>
</evidence>
<feature type="binding site" evidence="7">
    <location>
        <begin position="26"/>
        <end position="28"/>
    </location>
    <ligand>
        <name>GTP</name>
        <dbReference type="ChEBI" id="CHEBI:37565"/>
    </ligand>
</feature>
<feature type="binding site" evidence="7">
    <location>
        <begin position="24"/>
        <end position="27"/>
    </location>
    <ligand>
        <name>IMP</name>
        <dbReference type="ChEBI" id="CHEBI:58053"/>
    </ligand>
</feature>
<feature type="binding site" evidence="7">
    <location>
        <position position="26"/>
    </location>
    <ligand>
        <name>Mg(2+)</name>
        <dbReference type="ChEBI" id="CHEBI:18420"/>
    </ligand>
</feature>
<dbReference type="PANTHER" id="PTHR11846">
    <property type="entry name" value="ADENYLOSUCCINATE SYNTHETASE"/>
    <property type="match status" value="1"/>
</dbReference>
<dbReference type="UniPathway" id="UPA00075">
    <property type="reaction ID" value="UER00335"/>
</dbReference>
<comment type="catalytic activity">
    <reaction evidence="7">
        <text>IMP + L-aspartate + GTP = N(6)-(1,2-dicarboxyethyl)-AMP + GDP + phosphate + 2 H(+)</text>
        <dbReference type="Rhea" id="RHEA:15753"/>
        <dbReference type="ChEBI" id="CHEBI:15378"/>
        <dbReference type="ChEBI" id="CHEBI:29991"/>
        <dbReference type="ChEBI" id="CHEBI:37565"/>
        <dbReference type="ChEBI" id="CHEBI:43474"/>
        <dbReference type="ChEBI" id="CHEBI:57567"/>
        <dbReference type="ChEBI" id="CHEBI:58053"/>
        <dbReference type="ChEBI" id="CHEBI:58189"/>
        <dbReference type="EC" id="6.3.4.4"/>
    </reaction>
</comment>
<dbReference type="PANTHER" id="PTHR11846:SF11">
    <property type="entry name" value="ADENYLOSUCCINATE SYNTHETASE"/>
    <property type="match status" value="1"/>
</dbReference>
<dbReference type="SMART" id="SM00788">
    <property type="entry name" value="Adenylsucc_synt"/>
    <property type="match status" value="1"/>
</dbReference>
<dbReference type="GO" id="GO:0005737">
    <property type="term" value="C:cytoplasm"/>
    <property type="evidence" value="ECO:0007669"/>
    <property type="project" value="UniProtKB-SubCell"/>
</dbReference>
<comment type="subcellular location">
    <subcellularLocation>
        <location evidence="7">Cytoplasm</location>
    </subcellularLocation>
</comment>
<sequence length="405" mass="44242">KGKVVDLLAMDADLVRRGQQGGDNAGHTVVVGLVEYDFQVLPNHSEVTAVPRNGVVIHLPGLSEEAEKNLKKGPGEGGPLAGSQAQRSDRAHIVFDFHQAVIEIQQQQDGKNLGTTRKGIGPVSACRASHTGLCICDLLADFHKFTKEEGGLLARASLWYPSPSLSRLWSMLKGSEPVKDGVYFMHQAPHRPPKKILVNGASAGYLLCQIWTYPFVTSLNCTVRGICTGLGIPPCHIRKMYGVVKAYTTWVGFGTFPTEQDNEVSDSGERNRENPGATPGEQGRSLACPPPLTQRMRHAHMINGFSVLALTKLDILDSFPEIKVGMEYLLEGKPISYFPANLELLNKVSVNCKTLPCQQCSTEQARSSASLPSQAQSYVYFIECYLGVPVKWVSVGKFCDSIKIF</sequence>
<dbReference type="GO" id="GO:0005525">
    <property type="term" value="F:GTP binding"/>
    <property type="evidence" value="ECO:0007669"/>
    <property type="project" value="UniProtKB-UniRule"/>
</dbReference>
<dbReference type="InterPro" id="IPR042111">
    <property type="entry name" value="Adenylosuccinate_synth_dom3"/>
</dbReference>
<proteinExistence type="inferred from homology"/>
<dbReference type="GeneTree" id="ENSGT00390000015553"/>
<dbReference type="AlphaFoldDB" id="K7G070"/>
<evidence type="ECO:0000256" key="7">
    <source>
        <dbReference type="HAMAP-Rule" id="MF_03125"/>
    </source>
</evidence>
<evidence type="ECO:0000256" key="3">
    <source>
        <dbReference type="ARBA" id="ARBA00022741"/>
    </source>
</evidence>
<dbReference type="GO" id="GO:0044208">
    <property type="term" value="P:'de novo' AMP biosynthetic process"/>
    <property type="evidence" value="ECO:0007669"/>
    <property type="project" value="UniProtKB-UniRule"/>
</dbReference>
<reference evidence="10" key="1">
    <citation type="submission" date="2011-10" db="EMBL/GenBank/DDBJ databases">
        <authorList>
            <consortium name="Soft-shell Turtle Genome Consortium"/>
        </authorList>
    </citation>
    <scope>NUCLEOTIDE SEQUENCE [LARGE SCALE GENOMIC DNA]</scope>
    <source>
        <strain evidence="10">Daiwa-1</strain>
    </source>
</reference>
<keyword evidence="10" id="KW-1185">Reference proteome</keyword>
<feature type="active site" description="Proton donor" evidence="7">
    <location>
        <position position="27"/>
    </location>
</feature>
<name>K7G070_PELSI</name>
<evidence type="ECO:0000256" key="8">
    <source>
        <dbReference type="SAM" id="MobiDB-lite"/>
    </source>
</evidence>